<sequence length="172" mass="19724">MLAPRERDESRHRPYGGEMGRSSMSERFDVVLRGYDRKQVDAFFERLDADAVTAEEVRRPPFRVAMVGYDRHQVWDAVEDRVAAPADELGGHVVHPVSSSSDETYGKEFDLVLRGYDRHQVNVVLSRVEAGTITAEELRQTSFKVAMRGYDRHQVWDAVKNLADKLDTRTEQ</sequence>
<reference evidence="2 3" key="1">
    <citation type="submission" date="2021-01" db="EMBL/GenBank/DDBJ databases">
        <title>Whole genome shotgun sequence of Planotetraspora kaengkrachanensis NBRC 104272.</title>
        <authorList>
            <person name="Komaki H."/>
            <person name="Tamura T."/>
        </authorList>
    </citation>
    <scope>NUCLEOTIDE SEQUENCE [LARGE SCALE GENOMIC DNA]</scope>
    <source>
        <strain evidence="2 3">NBRC 104272</strain>
    </source>
</reference>
<feature type="region of interest" description="Disordered" evidence="1">
    <location>
        <begin position="1"/>
        <end position="21"/>
    </location>
</feature>
<proteinExistence type="predicted"/>
<evidence type="ECO:0000256" key="1">
    <source>
        <dbReference type="SAM" id="MobiDB-lite"/>
    </source>
</evidence>
<comment type="caution">
    <text evidence="2">The sequence shown here is derived from an EMBL/GenBank/DDBJ whole genome shotgun (WGS) entry which is preliminary data.</text>
</comment>
<dbReference type="NCBIfam" id="TIGR03544">
    <property type="entry name" value="DivI1A_domain"/>
    <property type="match status" value="1"/>
</dbReference>
<evidence type="ECO:0000313" key="3">
    <source>
        <dbReference type="Proteomes" id="UP000630097"/>
    </source>
</evidence>
<dbReference type="InterPro" id="IPR019933">
    <property type="entry name" value="DivIVA_domain"/>
</dbReference>
<dbReference type="Proteomes" id="UP000630097">
    <property type="component" value="Unassembled WGS sequence"/>
</dbReference>
<dbReference type="EMBL" id="BONV01000011">
    <property type="protein sequence ID" value="GIG79908.1"/>
    <property type="molecule type" value="Genomic_DNA"/>
</dbReference>
<gene>
    <name evidence="2" type="ORF">Pka01_30350</name>
</gene>
<evidence type="ECO:0000313" key="2">
    <source>
        <dbReference type="EMBL" id="GIG79908.1"/>
    </source>
</evidence>
<feature type="compositionally biased region" description="Basic and acidic residues" evidence="1">
    <location>
        <begin position="1"/>
        <end position="12"/>
    </location>
</feature>
<organism evidence="2 3">
    <name type="scientific">Planotetraspora kaengkrachanensis</name>
    <dbReference type="NCBI Taxonomy" id="575193"/>
    <lineage>
        <taxon>Bacteria</taxon>
        <taxon>Bacillati</taxon>
        <taxon>Actinomycetota</taxon>
        <taxon>Actinomycetes</taxon>
        <taxon>Streptosporangiales</taxon>
        <taxon>Streptosporangiaceae</taxon>
        <taxon>Planotetraspora</taxon>
    </lineage>
</organism>
<protein>
    <recommendedName>
        <fullName evidence="4">DivIVA domain-containing protein</fullName>
    </recommendedName>
</protein>
<keyword evidence="3" id="KW-1185">Reference proteome</keyword>
<evidence type="ECO:0008006" key="4">
    <source>
        <dbReference type="Google" id="ProtNLM"/>
    </source>
</evidence>
<name>A0A8J3PT63_9ACTN</name>
<dbReference type="AlphaFoldDB" id="A0A8J3PT63"/>
<accession>A0A8J3PT63</accession>